<accession>A0A397VS34</accession>
<protein>
    <recommendedName>
        <fullName evidence="3">TLDc domain-containing protein</fullName>
    </recommendedName>
</protein>
<organism evidence="1 2">
    <name type="scientific">Gigaspora rosea</name>
    <dbReference type="NCBI Taxonomy" id="44941"/>
    <lineage>
        <taxon>Eukaryota</taxon>
        <taxon>Fungi</taxon>
        <taxon>Fungi incertae sedis</taxon>
        <taxon>Mucoromycota</taxon>
        <taxon>Glomeromycotina</taxon>
        <taxon>Glomeromycetes</taxon>
        <taxon>Diversisporales</taxon>
        <taxon>Gigasporaceae</taxon>
        <taxon>Gigaspora</taxon>
    </lineage>
</organism>
<name>A0A397VS34_9GLOM</name>
<evidence type="ECO:0000313" key="1">
    <source>
        <dbReference type="EMBL" id="RIB25360.1"/>
    </source>
</evidence>
<evidence type="ECO:0008006" key="3">
    <source>
        <dbReference type="Google" id="ProtNLM"/>
    </source>
</evidence>
<proteinExistence type="predicted"/>
<dbReference type="AlphaFoldDB" id="A0A397VS34"/>
<dbReference type="EMBL" id="QKWP01000177">
    <property type="protein sequence ID" value="RIB25360.1"/>
    <property type="molecule type" value="Genomic_DNA"/>
</dbReference>
<keyword evidence="2" id="KW-1185">Reference proteome</keyword>
<sequence length="83" mass="9695">MAIIKVNGTNEILGGYNPLNWTTNYWGGCRIIDVDCAIRCNSDYGPIFTNNFMMTDNSKTWKYIHDDAFYEKRLRSDNENLFN</sequence>
<dbReference type="Proteomes" id="UP000266673">
    <property type="component" value="Unassembled WGS sequence"/>
</dbReference>
<reference evidence="1 2" key="1">
    <citation type="submission" date="2018-06" db="EMBL/GenBank/DDBJ databases">
        <title>Comparative genomics reveals the genomic features of Rhizophagus irregularis, R. cerebriforme, R. diaphanum and Gigaspora rosea, and their symbiotic lifestyle signature.</title>
        <authorList>
            <person name="Morin E."/>
            <person name="San Clemente H."/>
            <person name="Chen E.C.H."/>
            <person name="De La Providencia I."/>
            <person name="Hainaut M."/>
            <person name="Kuo A."/>
            <person name="Kohler A."/>
            <person name="Murat C."/>
            <person name="Tang N."/>
            <person name="Roy S."/>
            <person name="Loubradou J."/>
            <person name="Henrissat B."/>
            <person name="Grigoriev I.V."/>
            <person name="Corradi N."/>
            <person name="Roux C."/>
            <person name="Martin F.M."/>
        </authorList>
    </citation>
    <scope>NUCLEOTIDE SEQUENCE [LARGE SCALE GENOMIC DNA]</scope>
    <source>
        <strain evidence="1 2">DAOM 194757</strain>
    </source>
</reference>
<evidence type="ECO:0000313" key="2">
    <source>
        <dbReference type="Proteomes" id="UP000266673"/>
    </source>
</evidence>
<comment type="caution">
    <text evidence="1">The sequence shown here is derived from an EMBL/GenBank/DDBJ whole genome shotgun (WGS) entry which is preliminary data.</text>
</comment>
<dbReference type="OrthoDB" id="2352230at2759"/>
<gene>
    <name evidence="1" type="ORF">C2G38_2166086</name>
</gene>